<dbReference type="EMBL" id="CP017641">
    <property type="protein sequence ID" value="APZ91403.1"/>
    <property type="molecule type" value="Genomic_DNA"/>
</dbReference>
<dbReference type="KEGG" id="fmr:Fuma_00991"/>
<evidence type="ECO:0000313" key="2">
    <source>
        <dbReference type="EMBL" id="APZ91403.1"/>
    </source>
</evidence>
<name>A0A1P8WBK3_9PLAN</name>
<dbReference type="Proteomes" id="UP000187735">
    <property type="component" value="Chromosome"/>
</dbReference>
<evidence type="ECO:0000313" key="3">
    <source>
        <dbReference type="Proteomes" id="UP000187735"/>
    </source>
</evidence>
<keyword evidence="3" id="KW-1185">Reference proteome</keyword>
<dbReference type="AlphaFoldDB" id="A0A1P8WBK3"/>
<reference evidence="2 3" key="1">
    <citation type="journal article" date="2016" name="Front. Microbiol.">
        <title>Fuerstia marisgermanicae gen. nov., sp. nov., an Unusual Member of the Phylum Planctomycetes from the German Wadden Sea.</title>
        <authorList>
            <person name="Kohn T."/>
            <person name="Heuer A."/>
            <person name="Jogler M."/>
            <person name="Vollmers J."/>
            <person name="Boedeker C."/>
            <person name="Bunk B."/>
            <person name="Rast P."/>
            <person name="Borchert D."/>
            <person name="Glockner I."/>
            <person name="Freese H.M."/>
            <person name="Klenk H.P."/>
            <person name="Overmann J."/>
            <person name="Kaster A.K."/>
            <person name="Rohde M."/>
            <person name="Wiegand S."/>
            <person name="Jogler C."/>
        </authorList>
    </citation>
    <scope>NUCLEOTIDE SEQUENCE [LARGE SCALE GENOMIC DNA]</scope>
    <source>
        <strain evidence="2 3">NH11</strain>
    </source>
</reference>
<organism evidence="2 3">
    <name type="scientific">Fuerstiella marisgermanici</name>
    <dbReference type="NCBI Taxonomy" id="1891926"/>
    <lineage>
        <taxon>Bacteria</taxon>
        <taxon>Pseudomonadati</taxon>
        <taxon>Planctomycetota</taxon>
        <taxon>Planctomycetia</taxon>
        <taxon>Planctomycetales</taxon>
        <taxon>Planctomycetaceae</taxon>
        <taxon>Fuerstiella</taxon>
    </lineage>
</organism>
<proteinExistence type="predicted"/>
<feature type="signal peptide" evidence="1">
    <location>
        <begin position="1"/>
        <end position="25"/>
    </location>
</feature>
<gene>
    <name evidence="2" type="ORF">Fuma_00991</name>
</gene>
<keyword evidence="1" id="KW-0732">Signal</keyword>
<feature type="chain" id="PRO_5012388176" evidence="1">
    <location>
        <begin position="26"/>
        <end position="96"/>
    </location>
</feature>
<protein>
    <submittedName>
        <fullName evidence="2">Uncharacterized protein</fullName>
    </submittedName>
</protein>
<evidence type="ECO:0000256" key="1">
    <source>
        <dbReference type="SAM" id="SignalP"/>
    </source>
</evidence>
<dbReference type="RefSeq" id="WP_077028108.1">
    <property type="nucleotide sequence ID" value="NZ_CP017641.1"/>
</dbReference>
<accession>A0A1P8WBK3</accession>
<sequence precursor="true">MMKRFLMVTMLAMATFVTFSSDAEAAPPNQPANWQRFYHYPYVYYPHSFRKPQQSNSLYYKYSPEMRIPVYNKAWYNFYPTEKPYHSGHHFILDVF</sequence>